<reference evidence="2" key="1">
    <citation type="journal article" date="2023" name="Front. Plant Sci.">
        <title>Chromosomal-level genome assembly of Melastoma candidum provides insights into trichome evolution.</title>
        <authorList>
            <person name="Zhong Y."/>
            <person name="Wu W."/>
            <person name="Sun C."/>
            <person name="Zou P."/>
            <person name="Liu Y."/>
            <person name="Dai S."/>
            <person name="Zhou R."/>
        </authorList>
    </citation>
    <scope>NUCLEOTIDE SEQUENCE [LARGE SCALE GENOMIC DNA]</scope>
</reference>
<organism evidence="1 2">
    <name type="scientific">Melastoma candidum</name>
    <dbReference type="NCBI Taxonomy" id="119954"/>
    <lineage>
        <taxon>Eukaryota</taxon>
        <taxon>Viridiplantae</taxon>
        <taxon>Streptophyta</taxon>
        <taxon>Embryophyta</taxon>
        <taxon>Tracheophyta</taxon>
        <taxon>Spermatophyta</taxon>
        <taxon>Magnoliopsida</taxon>
        <taxon>eudicotyledons</taxon>
        <taxon>Gunneridae</taxon>
        <taxon>Pentapetalae</taxon>
        <taxon>rosids</taxon>
        <taxon>malvids</taxon>
        <taxon>Myrtales</taxon>
        <taxon>Melastomataceae</taxon>
        <taxon>Melastomatoideae</taxon>
        <taxon>Melastomateae</taxon>
        <taxon>Melastoma</taxon>
    </lineage>
</organism>
<evidence type="ECO:0000313" key="1">
    <source>
        <dbReference type="EMBL" id="KAI4371285.1"/>
    </source>
</evidence>
<name>A0ACB9QXW7_9MYRT</name>
<evidence type="ECO:0000313" key="2">
    <source>
        <dbReference type="Proteomes" id="UP001057402"/>
    </source>
</evidence>
<sequence>MVSELSSMDTAAEESPYLLPQETNSGFIVSPLFDGTNYAAWSRSFMLALTVKNKVGFVDGTILKPSVNDPQFSLWNRCNSLVVAWLIRSISQPIVSELIYIDSAHEIWELLKSRFAQPDLVRICHLQQLLHSTF</sequence>
<dbReference type="EMBL" id="CM042884">
    <property type="protein sequence ID" value="KAI4371285.1"/>
    <property type="molecule type" value="Genomic_DNA"/>
</dbReference>
<protein>
    <submittedName>
        <fullName evidence="1">Uncharacterized protein</fullName>
    </submittedName>
</protein>
<keyword evidence="2" id="KW-1185">Reference proteome</keyword>
<gene>
    <name evidence="1" type="ORF">MLD38_019540</name>
</gene>
<accession>A0ACB9QXW7</accession>
<dbReference type="Proteomes" id="UP001057402">
    <property type="component" value="Chromosome 5"/>
</dbReference>
<proteinExistence type="predicted"/>
<comment type="caution">
    <text evidence="1">The sequence shown here is derived from an EMBL/GenBank/DDBJ whole genome shotgun (WGS) entry which is preliminary data.</text>
</comment>